<dbReference type="InterPro" id="IPR036318">
    <property type="entry name" value="FAD-bd_PCMH-like_sf"/>
</dbReference>
<dbReference type="InterPro" id="IPR016167">
    <property type="entry name" value="FAD-bd_PCMH_sub1"/>
</dbReference>
<keyword evidence="8" id="KW-1185">Reference proteome</keyword>
<evidence type="ECO:0000313" key="8">
    <source>
        <dbReference type="Proteomes" id="UP000325780"/>
    </source>
</evidence>
<keyword evidence="3" id="KW-0285">Flavoprotein</keyword>
<dbReference type="SUPFAM" id="SSF56176">
    <property type="entry name" value="FAD-binding/transporter-associated domain-like"/>
    <property type="match status" value="1"/>
</dbReference>
<evidence type="ECO:0000256" key="5">
    <source>
        <dbReference type="ARBA" id="ARBA00023002"/>
    </source>
</evidence>
<dbReference type="EMBL" id="ML742039">
    <property type="protein sequence ID" value="KAE8153440.1"/>
    <property type="molecule type" value="Genomic_DNA"/>
</dbReference>
<comment type="cofactor">
    <cofactor evidence="1">
        <name>FAD</name>
        <dbReference type="ChEBI" id="CHEBI:57692"/>
    </cofactor>
</comment>
<dbReference type="Gene3D" id="3.30.465.10">
    <property type="match status" value="1"/>
</dbReference>
<dbReference type="PANTHER" id="PTHR42973:SF39">
    <property type="entry name" value="FAD-BINDING PCMH-TYPE DOMAIN-CONTAINING PROTEIN"/>
    <property type="match status" value="1"/>
</dbReference>
<dbReference type="Gene3D" id="3.40.462.20">
    <property type="match status" value="1"/>
</dbReference>
<dbReference type="Proteomes" id="UP000325780">
    <property type="component" value="Unassembled WGS sequence"/>
</dbReference>
<proteinExistence type="inferred from homology"/>
<protein>
    <submittedName>
        <fullName evidence="7">FAD-binding domain-containing protein</fullName>
    </submittedName>
</protein>
<dbReference type="InterPro" id="IPR016169">
    <property type="entry name" value="FAD-bd_PCMH_sub2"/>
</dbReference>
<dbReference type="GO" id="GO:0016491">
    <property type="term" value="F:oxidoreductase activity"/>
    <property type="evidence" value="ECO:0007669"/>
    <property type="project" value="UniProtKB-KW"/>
</dbReference>
<comment type="similarity">
    <text evidence="2">Belongs to the oxygen-dependent FAD-linked oxidoreductase family.</text>
</comment>
<dbReference type="InterPro" id="IPR050416">
    <property type="entry name" value="FAD-linked_Oxidoreductase"/>
</dbReference>
<evidence type="ECO:0000256" key="3">
    <source>
        <dbReference type="ARBA" id="ARBA00022630"/>
    </source>
</evidence>
<organism evidence="7 8">
    <name type="scientific">Aspergillus avenaceus</name>
    <dbReference type="NCBI Taxonomy" id="36643"/>
    <lineage>
        <taxon>Eukaryota</taxon>
        <taxon>Fungi</taxon>
        <taxon>Dikarya</taxon>
        <taxon>Ascomycota</taxon>
        <taxon>Pezizomycotina</taxon>
        <taxon>Eurotiomycetes</taxon>
        <taxon>Eurotiomycetidae</taxon>
        <taxon>Eurotiales</taxon>
        <taxon>Aspergillaceae</taxon>
        <taxon>Aspergillus</taxon>
        <taxon>Aspergillus subgen. Circumdati</taxon>
    </lineage>
</organism>
<dbReference type="InterPro" id="IPR016166">
    <property type="entry name" value="FAD-bd_PCMH"/>
</dbReference>
<evidence type="ECO:0000256" key="4">
    <source>
        <dbReference type="ARBA" id="ARBA00022827"/>
    </source>
</evidence>
<dbReference type="Gene3D" id="3.30.43.10">
    <property type="entry name" value="Uridine Diphospho-n-acetylenolpyruvylglucosamine Reductase, domain 2"/>
    <property type="match status" value="1"/>
</dbReference>
<dbReference type="InterPro" id="IPR006093">
    <property type="entry name" value="Oxy_OxRdtase_FAD_BS"/>
</dbReference>
<dbReference type="PROSITE" id="PS51387">
    <property type="entry name" value="FAD_PCMH"/>
    <property type="match status" value="1"/>
</dbReference>
<dbReference type="PROSITE" id="PS00862">
    <property type="entry name" value="OX2_COVAL_FAD"/>
    <property type="match status" value="1"/>
</dbReference>
<evidence type="ECO:0000256" key="2">
    <source>
        <dbReference type="ARBA" id="ARBA00005466"/>
    </source>
</evidence>
<dbReference type="Pfam" id="PF01565">
    <property type="entry name" value="FAD_binding_4"/>
    <property type="match status" value="1"/>
</dbReference>
<dbReference type="PANTHER" id="PTHR42973">
    <property type="entry name" value="BINDING OXIDOREDUCTASE, PUTATIVE (AFU_ORTHOLOGUE AFUA_1G17690)-RELATED"/>
    <property type="match status" value="1"/>
</dbReference>
<dbReference type="InterPro" id="IPR006094">
    <property type="entry name" value="Oxid_FAD_bind_N"/>
</dbReference>
<keyword evidence="4" id="KW-0274">FAD</keyword>
<accession>A0A5N6U4K0</accession>
<feature type="domain" description="FAD-binding PCMH-type" evidence="6">
    <location>
        <begin position="28"/>
        <end position="200"/>
    </location>
</feature>
<reference evidence="7 8" key="1">
    <citation type="submission" date="2019-04" db="EMBL/GenBank/DDBJ databases">
        <title>Friends and foes A comparative genomics study of 23 Aspergillus species from section Flavi.</title>
        <authorList>
            <consortium name="DOE Joint Genome Institute"/>
            <person name="Kjaerbolling I."/>
            <person name="Vesth T."/>
            <person name="Frisvad J.C."/>
            <person name="Nybo J.L."/>
            <person name="Theobald S."/>
            <person name="Kildgaard S."/>
            <person name="Isbrandt T."/>
            <person name="Kuo A."/>
            <person name="Sato A."/>
            <person name="Lyhne E.K."/>
            <person name="Kogle M.E."/>
            <person name="Wiebenga A."/>
            <person name="Kun R.S."/>
            <person name="Lubbers R.J."/>
            <person name="Makela M.R."/>
            <person name="Barry K."/>
            <person name="Chovatia M."/>
            <person name="Clum A."/>
            <person name="Daum C."/>
            <person name="Haridas S."/>
            <person name="He G."/>
            <person name="LaButti K."/>
            <person name="Lipzen A."/>
            <person name="Mondo S."/>
            <person name="Riley R."/>
            <person name="Salamov A."/>
            <person name="Simmons B.A."/>
            <person name="Magnuson J.K."/>
            <person name="Henrissat B."/>
            <person name="Mortensen U.H."/>
            <person name="Larsen T.O."/>
            <person name="Devries R.P."/>
            <person name="Grigoriev I.V."/>
            <person name="Machida M."/>
            <person name="Baker S.E."/>
            <person name="Andersen M.R."/>
        </authorList>
    </citation>
    <scope>NUCLEOTIDE SEQUENCE [LARGE SCALE GENOMIC DNA]</scope>
    <source>
        <strain evidence="7 8">IBT 18842</strain>
    </source>
</reference>
<sequence length="446" mass="50309">MQILWRDHTGESAYDRARWNNVFNLERPNCSPRAVIKATCTEDVVSAIKIAGQEKCQIAVRSGGHSMFVWSLHEDSILVDLGNWKEIAVDADVKIAQVTPSVTGLELNEYLHANGQLFFPTGHCPDVALGGFLLQGGQGWNCRNWGYACDWVVGVEVVTAEGDVVFCDQHKNADLYWAARGAGPLFPAVVVKFHLRLLPDPTAGLRSSCYIYPANMYRQAFEWVQSVVADADQDTEIVMVAFYCESRGEVCFKVHFVTMKADGLAAEHALKQLHQGRPPGTFTEWVAREDSLDSLFSDQRMVNPPSHYYYTDNSYISNSVDVTEALEESFMTLPPGKPFAFWYPMYPRSRRPAPDMALNVASDHYFSVYAISNDRDDATRCRTWVEQTMERIRESAVGSYLGECDLKLPHDWYWTKDSARRLAAIRQKWDPGCLFCTVHAEQGEGV</sequence>
<evidence type="ECO:0000256" key="1">
    <source>
        <dbReference type="ARBA" id="ARBA00001974"/>
    </source>
</evidence>
<keyword evidence="5" id="KW-0560">Oxidoreductase</keyword>
<dbReference type="AlphaFoldDB" id="A0A5N6U4K0"/>
<dbReference type="OrthoDB" id="415825at2759"/>
<evidence type="ECO:0000313" key="7">
    <source>
        <dbReference type="EMBL" id="KAE8153440.1"/>
    </source>
</evidence>
<evidence type="ECO:0000259" key="6">
    <source>
        <dbReference type="PROSITE" id="PS51387"/>
    </source>
</evidence>
<gene>
    <name evidence="7" type="ORF">BDV25DRAFT_168893</name>
</gene>
<dbReference type="GO" id="GO:0071949">
    <property type="term" value="F:FAD binding"/>
    <property type="evidence" value="ECO:0007669"/>
    <property type="project" value="InterPro"/>
</dbReference>
<name>A0A5N6U4K0_ASPAV</name>